<dbReference type="Gene3D" id="3.90.79.10">
    <property type="entry name" value="Nucleoside Triphosphate Pyrophosphohydrolase"/>
    <property type="match status" value="1"/>
</dbReference>
<evidence type="ECO:0000256" key="2">
    <source>
        <dbReference type="ARBA" id="ARBA00022801"/>
    </source>
</evidence>
<dbReference type="KEGG" id="cmet:K6K41_04600"/>
<dbReference type="SUPFAM" id="SSF55811">
    <property type="entry name" value="Nudix"/>
    <property type="match status" value="1"/>
</dbReference>
<feature type="domain" description="Nudix hydrolase" evidence="4">
    <location>
        <begin position="8"/>
        <end position="139"/>
    </location>
</feature>
<evidence type="ECO:0000259" key="4">
    <source>
        <dbReference type="PROSITE" id="PS51462"/>
    </source>
</evidence>
<dbReference type="InterPro" id="IPR000086">
    <property type="entry name" value="NUDIX_hydrolase_dom"/>
</dbReference>
<comment type="cofactor">
    <cofactor evidence="1">
        <name>Mg(2+)</name>
        <dbReference type="ChEBI" id="CHEBI:18420"/>
    </cofactor>
</comment>
<dbReference type="PANTHER" id="PTHR43736:SF1">
    <property type="entry name" value="DIHYDRONEOPTERIN TRIPHOSPHATE DIPHOSPHATASE"/>
    <property type="match status" value="1"/>
</dbReference>
<dbReference type="InterPro" id="IPR015797">
    <property type="entry name" value="NUDIX_hydrolase-like_dom_sf"/>
</dbReference>
<evidence type="ECO:0000256" key="1">
    <source>
        <dbReference type="ARBA" id="ARBA00001946"/>
    </source>
</evidence>
<name>A0A9E6RH32_9HYPH</name>
<keyword evidence="6" id="KW-1185">Reference proteome</keyword>
<evidence type="ECO:0000256" key="3">
    <source>
        <dbReference type="RuleBase" id="RU003476"/>
    </source>
</evidence>
<organism evidence="5 6">
    <name type="scientific">Chenggangzhangella methanolivorans</name>
    <dbReference type="NCBI Taxonomy" id="1437009"/>
    <lineage>
        <taxon>Bacteria</taxon>
        <taxon>Pseudomonadati</taxon>
        <taxon>Pseudomonadota</taxon>
        <taxon>Alphaproteobacteria</taxon>
        <taxon>Hyphomicrobiales</taxon>
        <taxon>Methylopilaceae</taxon>
        <taxon>Chenggangzhangella</taxon>
    </lineage>
</organism>
<gene>
    <name evidence="5" type="ORF">K6K41_04600</name>
</gene>
<accession>A0A9E6RH32</accession>
<dbReference type="EMBL" id="CP081869">
    <property type="protein sequence ID" value="QZO00907.1"/>
    <property type="molecule type" value="Genomic_DNA"/>
</dbReference>
<proteinExistence type="inferred from homology"/>
<protein>
    <submittedName>
        <fullName evidence="5">NUDIX hydrolase</fullName>
    </submittedName>
</protein>
<dbReference type="InterPro" id="IPR020084">
    <property type="entry name" value="NUDIX_hydrolase_CS"/>
</dbReference>
<evidence type="ECO:0000313" key="5">
    <source>
        <dbReference type="EMBL" id="QZO00907.1"/>
    </source>
</evidence>
<evidence type="ECO:0000313" key="6">
    <source>
        <dbReference type="Proteomes" id="UP000825701"/>
    </source>
</evidence>
<dbReference type="Proteomes" id="UP000825701">
    <property type="component" value="Chromosome"/>
</dbReference>
<dbReference type="Pfam" id="PF00293">
    <property type="entry name" value="NUDIX"/>
    <property type="match status" value="1"/>
</dbReference>
<comment type="similarity">
    <text evidence="3">Belongs to the Nudix hydrolase family.</text>
</comment>
<dbReference type="GO" id="GO:0016787">
    <property type="term" value="F:hydrolase activity"/>
    <property type="evidence" value="ECO:0007669"/>
    <property type="project" value="UniProtKB-KW"/>
</dbReference>
<dbReference type="InterPro" id="IPR020476">
    <property type="entry name" value="Nudix_hydrolase"/>
</dbReference>
<dbReference type="PANTHER" id="PTHR43736">
    <property type="entry name" value="ADP-RIBOSE PYROPHOSPHATASE"/>
    <property type="match status" value="1"/>
</dbReference>
<dbReference type="PROSITE" id="PS00893">
    <property type="entry name" value="NUDIX_BOX"/>
    <property type="match status" value="1"/>
</dbReference>
<dbReference type="RefSeq" id="WP_261404114.1">
    <property type="nucleotide sequence ID" value="NZ_CP081869.1"/>
</dbReference>
<dbReference type="AlphaFoldDB" id="A0A9E6RH32"/>
<sequence>MTGGQAPRPILAASLACFRDGKVLIARRVREPGRGLWSLPGGRIEFGETAMEAARRELMEETGVSAEILGLAEVVEAIRRNDGGDALSHAVIFAYCGRWTAGEASVGDEADAIAWVGPDEIGGYETTEGLARVIERAAALAKEAGS</sequence>
<keyword evidence="2 3" id="KW-0378">Hydrolase</keyword>
<dbReference type="PRINTS" id="PR00502">
    <property type="entry name" value="NUDIXFAMILY"/>
</dbReference>
<dbReference type="PROSITE" id="PS51462">
    <property type="entry name" value="NUDIX"/>
    <property type="match status" value="1"/>
</dbReference>
<reference evidence="5" key="1">
    <citation type="submission" date="2021-08" db="EMBL/GenBank/DDBJ databases">
        <authorList>
            <person name="Zhang H."/>
            <person name="Xu M."/>
            <person name="Yu Z."/>
            <person name="Yang L."/>
            <person name="Cai Y."/>
        </authorList>
    </citation>
    <scope>NUCLEOTIDE SEQUENCE</scope>
    <source>
        <strain evidence="5">CHL1</strain>
    </source>
</reference>
<dbReference type="CDD" id="cd04673">
    <property type="entry name" value="NUDIX_ADPRase"/>
    <property type="match status" value="1"/>
</dbReference>